<keyword evidence="3" id="KW-1185">Reference proteome</keyword>
<comment type="caution">
    <text evidence="2">The sequence shown here is derived from an EMBL/GenBank/DDBJ whole genome shotgun (WGS) entry which is preliminary data.</text>
</comment>
<feature type="compositionally biased region" description="Polar residues" evidence="1">
    <location>
        <begin position="136"/>
        <end position="146"/>
    </location>
</feature>
<evidence type="ECO:0000256" key="1">
    <source>
        <dbReference type="SAM" id="MobiDB-lite"/>
    </source>
</evidence>
<feature type="region of interest" description="Disordered" evidence="1">
    <location>
        <begin position="1"/>
        <end position="38"/>
    </location>
</feature>
<name>L1KL95_9ACTN</name>
<gene>
    <name evidence="2" type="ORF">STRIP9103_00163</name>
</gene>
<feature type="region of interest" description="Disordered" evidence="1">
    <location>
        <begin position="130"/>
        <end position="189"/>
    </location>
</feature>
<proteinExistence type="predicted"/>
<protein>
    <submittedName>
        <fullName evidence="2">Uncharacterized protein</fullName>
    </submittedName>
</protein>
<dbReference type="AlphaFoldDB" id="L1KL95"/>
<organism evidence="2 3">
    <name type="scientific">Streptomyces ipomoeae 91-03</name>
    <dbReference type="NCBI Taxonomy" id="698759"/>
    <lineage>
        <taxon>Bacteria</taxon>
        <taxon>Bacillati</taxon>
        <taxon>Actinomycetota</taxon>
        <taxon>Actinomycetes</taxon>
        <taxon>Kitasatosporales</taxon>
        <taxon>Streptomycetaceae</taxon>
        <taxon>Streptomyces</taxon>
    </lineage>
</organism>
<dbReference type="Proteomes" id="UP000010411">
    <property type="component" value="Unassembled WGS sequence"/>
</dbReference>
<evidence type="ECO:0000313" key="3">
    <source>
        <dbReference type="Proteomes" id="UP000010411"/>
    </source>
</evidence>
<sequence>HDVELVQARVDGREQRRDDREVLRDVVGDGERRQRAPGDEQLLADLDDLDELGRVGVATSFPPACSRLMRAILSSGVASARKSSTPASSAIAFAVSGLSPVIMTVLMPMRRSSSNRSRMPSLTTSFRWMTPRTRAPSESSIATSSGVPPVADSRRSTGHPWAPSAGGAAGPHTARRQSPTRGDTVVRPGSVLLTRRIGVPPLPSRTPSCRPTETRCAVWNGLTPL</sequence>
<feature type="non-terminal residue" evidence="2">
    <location>
        <position position="1"/>
    </location>
</feature>
<feature type="compositionally biased region" description="Basic and acidic residues" evidence="1">
    <location>
        <begin position="10"/>
        <end position="38"/>
    </location>
</feature>
<evidence type="ECO:0000313" key="2">
    <source>
        <dbReference type="EMBL" id="EKX61591.1"/>
    </source>
</evidence>
<dbReference type="EMBL" id="AEJC01000580">
    <property type="protein sequence ID" value="EKX61591.1"/>
    <property type="molecule type" value="Genomic_DNA"/>
</dbReference>
<reference evidence="2 3" key="1">
    <citation type="submission" date="2012-11" db="EMBL/GenBank/DDBJ databases">
        <authorList>
            <person name="Huguet-Tapia J.C."/>
            <person name="Durkin A.S."/>
            <person name="Pettis G.S."/>
            <person name="Badger J.H."/>
        </authorList>
    </citation>
    <scope>NUCLEOTIDE SEQUENCE [LARGE SCALE GENOMIC DNA]</scope>
    <source>
        <strain evidence="2 3">91-03</strain>
    </source>
</reference>
<accession>L1KL95</accession>